<gene>
    <name evidence="4" type="ORF">HNQ55_001819</name>
</gene>
<evidence type="ECO:0000256" key="1">
    <source>
        <dbReference type="ARBA" id="ARBA00004196"/>
    </source>
</evidence>
<dbReference type="Gene3D" id="1.20.1420.20">
    <property type="entry name" value="M75 peptidase, HXXE motif"/>
    <property type="match status" value="1"/>
</dbReference>
<dbReference type="InterPro" id="IPR034982">
    <property type="entry name" value="Imelysin-like_IrpA"/>
</dbReference>
<evidence type="ECO:0000256" key="2">
    <source>
        <dbReference type="ARBA" id="ARBA00022729"/>
    </source>
</evidence>
<dbReference type="InterPro" id="IPR018976">
    <property type="entry name" value="Imelysin-like"/>
</dbReference>
<keyword evidence="5" id="KW-1185">Reference proteome</keyword>
<dbReference type="PROSITE" id="PS51257">
    <property type="entry name" value="PROKAR_LIPOPROTEIN"/>
    <property type="match status" value="1"/>
</dbReference>
<dbReference type="InterPro" id="IPR038352">
    <property type="entry name" value="Imelysin_sf"/>
</dbReference>
<dbReference type="Pfam" id="PF09375">
    <property type="entry name" value="Peptidase_M75"/>
    <property type="match status" value="1"/>
</dbReference>
<evidence type="ECO:0000313" key="5">
    <source>
        <dbReference type="Proteomes" id="UP000537141"/>
    </source>
</evidence>
<sequence length="386" mass="42020">MIFNKTLIALTCGAILIAGCGGSSNGSSEVVIPDETPTTGFSFEATEMITNITKDVIVAGYQNLNNKAETFHLATLTLLNTPTAENLAITKQAWQDVRIPWEQGEAHIFGPVDALSIDPHLDTWPLNTNDLEALLTSESGFSADKIRTWNDDVQGFHTMEFLLFGDGVTDNSISIDEMTALEREYLSATAEVFRGYTQALYDAWTVRADANDANSAPYQELLLTPNNDVYSSQLGVIQELINGMIGIIDEVGNGKIAEPFGTSINTTDTSLVESQYSWNSLADFTDNIQGVQNVYRGEFPNQADKIGIIDFVNAADSNLATRVDEEIITAINAIKAIAGSDNLPFRQAINNADARIRIQASIDALSNLQTSLEGEVIPLLNQWQGK</sequence>
<keyword evidence="2" id="KW-0732">Signal</keyword>
<protein>
    <submittedName>
        <fullName evidence="4">Putative lipoprotein</fullName>
    </submittedName>
</protein>
<dbReference type="CDD" id="cd14658">
    <property type="entry name" value="Imelysin-like_IrpA"/>
    <property type="match status" value="1"/>
</dbReference>
<comment type="caution">
    <text evidence="4">The sequence shown here is derived from an EMBL/GenBank/DDBJ whole genome shotgun (WGS) entry which is preliminary data.</text>
</comment>
<dbReference type="RefSeq" id="WP_184424100.1">
    <property type="nucleotide sequence ID" value="NZ_AP027362.1"/>
</dbReference>
<organism evidence="4 5">
    <name type="scientific">Thalassotalea piscium</name>
    <dbReference type="NCBI Taxonomy" id="1230533"/>
    <lineage>
        <taxon>Bacteria</taxon>
        <taxon>Pseudomonadati</taxon>
        <taxon>Pseudomonadota</taxon>
        <taxon>Gammaproteobacteria</taxon>
        <taxon>Alteromonadales</taxon>
        <taxon>Colwelliaceae</taxon>
        <taxon>Thalassotalea</taxon>
    </lineage>
</organism>
<evidence type="ECO:0000313" key="4">
    <source>
        <dbReference type="EMBL" id="MBB6543311.1"/>
    </source>
</evidence>
<dbReference type="GO" id="GO:0030313">
    <property type="term" value="C:cell envelope"/>
    <property type="evidence" value="ECO:0007669"/>
    <property type="project" value="UniProtKB-SubCell"/>
</dbReference>
<keyword evidence="4" id="KW-0449">Lipoprotein</keyword>
<dbReference type="EMBL" id="JACHHU010000012">
    <property type="protein sequence ID" value="MBB6543311.1"/>
    <property type="molecule type" value="Genomic_DNA"/>
</dbReference>
<dbReference type="AlphaFoldDB" id="A0A7X0NH09"/>
<reference evidence="4 5" key="1">
    <citation type="submission" date="2020-08" db="EMBL/GenBank/DDBJ databases">
        <title>Genomic Encyclopedia of Type Strains, Phase IV (KMG-IV): sequencing the most valuable type-strain genomes for metagenomic binning, comparative biology and taxonomic classification.</title>
        <authorList>
            <person name="Goeker M."/>
        </authorList>
    </citation>
    <scope>NUCLEOTIDE SEQUENCE [LARGE SCALE GENOMIC DNA]</scope>
    <source>
        <strain evidence="4 5">DSM 26287</strain>
    </source>
</reference>
<feature type="domain" description="Imelysin-like" evidence="3">
    <location>
        <begin position="57"/>
        <end position="371"/>
    </location>
</feature>
<evidence type="ECO:0000259" key="3">
    <source>
        <dbReference type="Pfam" id="PF09375"/>
    </source>
</evidence>
<proteinExistence type="predicted"/>
<name>A0A7X0NH09_9GAMM</name>
<accession>A0A7X0NH09</accession>
<dbReference type="Proteomes" id="UP000537141">
    <property type="component" value="Unassembled WGS sequence"/>
</dbReference>
<comment type="subcellular location">
    <subcellularLocation>
        <location evidence="1">Cell envelope</location>
    </subcellularLocation>
</comment>